<dbReference type="Proteomes" id="UP000470404">
    <property type="component" value="Unassembled WGS sequence"/>
</dbReference>
<reference evidence="3 4" key="1">
    <citation type="submission" date="2020-01" db="EMBL/GenBank/DDBJ databases">
        <title>Insect and environment-associated Actinomycetes.</title>
        <authorList>
            <person name="Currrie C."/>
            <person name="Chevrette M."/>
            <person name="Carlson C."/>
            <person name="Stubbendieck R."/>
            <person name="Wendt-Pienkowski E."/>
        </authorList>
    </citation>
    <scope>NUCLEOTIDE SEQUENCE [LARGE SCALE GENOMIC DNA]</scope>
    <source>
        <strain evidence="3 4">SID8386</strain>
    </source>
</reference>
<dbReference type="EMBL" id="JAAGNC010000053">
    <property type="protein sequence ID" value="NEC55434.1"/>
    <property type="molecule type" value="Genomic_DNA"/>
</dbReference>
<dbReference type="EMBL" id="JAAGNC010000147">
    <property type="protein sequence ID" value="NEC59567.1"/>
    <property type="molecule type" value="Genomic_DNA"/>
</dbReference>
<keyword evidence="4" id="KW-1185">Reference proteome</keyword>
<proteinExistence type="predicted"/>
<name>A0ABX0C290_9PSEU</name>
<keyword evidence="1" id="KW-1133">Transmembrane helix</keyword>
<dbReference type="RefSeq" id="WP_157905016.1">
    <property type="nucleotide sequence ID" value="NZ_JAAGNC010000053.1"/>
</dbReference>
<evidence type="ECO:0000313" key="4">
    <source>
        <dbReference type="Proteomes" id="UP000470404"/>
    </source>
</evidence>
<feature type="transmembrane region" description="Helical" evidence="1">
    <location>
        <begin position="41"/>
        <end position="64"/>
    </location>
</feature>
<evidence type="ECO:0000256" key="1">
    <source>
        <dbReference type="SAM" id="Phobius"/>
    </source>
</evidence>
<protein>
    <submittedName>
        <fullName evidence="3">Uncharacterized protein</fullName>
    </submittedName>
</protein>
<accession>A0ABX0C290</accession>
<evidence type="ECO:0000313" key="2">
    <source>
        <dbReference type="EMBL" id="NEC55434.1"/>
    </source>
</evidence>
<sequence length="156" mass="16219">MTFVTIWILVAGAVLLSTGFVMLIAAPPSSGANIGAGGALLFGLAATAAGLPLGVATAVAALRVRRREGRPDARLPTWEKRLRRLTAAAAGLVTVGALVLSWAALVFAGGRDRSTDPHPIFVTGLCIAGCGLLAGTPHALYWLSCRRTRFPFSRRA</sequence>
<comment type="caution">
    <text evidence="3">The sequence shown here is derived from an EMBL/GenBank/DDBJ whole genome shotgun (WGS) entry which is preliminary data.</text>
</comment>
<feature type="transmembrane region" description="Helical" evidence="1">
    <location>
        <begin position="120"/>
        <end position="143"/>
    </location>
</feature>
<feature type="transmembrane region" description="Helical" evidence="1">
    <location>
        <begin position="85"/>
        <end position="108"/>
    </location>
</feature>
<organism evidence="3 4">
    <name type="scientific">Amycolatopsis rubida</name>
    <dbReference type="NCBI Taxonomy" id="112413"/>
    <lineage>
        <taxon>Bacteria</taxon>
        <taxon>Bacillati</taxon>
        <taxon>Actinomycetota</taxon>
        <taxon>Actinomycetes</taxon>
        <taxon>Pseudonocardiales</taxon>
        <taxon>Pseudonocardiaceae</taxon>
        <taxon>Amycolatopsis</taxon>
    </lineage>
</organism>
<evidence type="ECO:0000313" key="3">
    <source>
        <dbReference type="EMBL" id="NEC59567.1"/>
    </source>
</evidence>
<keyword evidence="1" id="KW-0472">Membrane</keyword>
<keyword evidence="1" id="KW-0812">Transmembrane</keyword>
<gene>
    <name evidence="2" type="ORF">G3I59_07430</name>
    <name evidence="3" type="ORF">G3I59_29305</name>
</gene>